<dbReference type="FunFam" id="3.40.630.10:FF:000165">
    <property type="entry name" value="Glucan 1,4-alpha-glucosidase, putative"/>
    <property type="match status" value="1"/>
</dbReference>
<evidence type="ECO:0000256" key="15">
    <source>
        <dbReference type="PROSITE-ProRule" id="PRU01379"/>
    </source>
</evidence>
<accession>A0A6A5XIL9</accession>
<dbReference type="PANTHER" id="PTHR11705:SF143">
    <property type="entry name" value="SLL0236 PROTEIN"/>
    <property type="match status" value="1"/>
</dbReference>
<keyword evidence="5" id="KW-0964">Secreted</keyword>
<dbReference type="GO" id="GO:0005576">
    <property type="term" value="C:extracellular region"/>
    <property type="evidence" value="ECO:0007669"/>
    <property type="project" value="UniProtKB-SubCell"/>
</dbReference>
<evidence type="ECO:0000256" key="2">
    <source>
        <dbReference type="ARBA" id="ARBA00003091"/>
    </source>
</evidence>
<dbReference type="PROSITE" id="PS52035">
    <property type="entry name" value="PEPTIDASE_M14"/>
    <property type="match status" value="1"/>
</dbReference>
<sequence length="431" mass="48590">MVLVLVVGSVATSATQKSYDGYQVLRLPTGSQLPHIQKKLNGLIFDQWNHDVERYLDIALPPTEISKFKSLGLKSRVMHHNLGDSIKAEQKTKRVWKRDIADLSWFDSYHAYDAHIQYFKDLNIVFPNNSEVFSSGTSYEGRDISGLHFWGSEGPGKPSILYHAGVHAREWITTPVVEYIAQKLITGYKDGDLLIQTLLDRYDFYFIPFVNPDGFVYTQTTERLWRKNRQPGPKNSTCYGRDINRNWEFGWDANKGGASTNPCSYDYKGEAPSDAPETQGLDSLVRKLKANSGIELFVDWHSYGQYILSPYGYNETLYAPELAKWTRAASYISREIRDSSTAGATYTFGPCGATLYRTTGSATDHIYAIGGADFSYTIELGDTGHYGFVLPPDQIRRVVEEQWAGQKLLFSLLDQAFFEMSDGLGSDVLST</sequence>
<keyword evidence="18" id="KW-1185">Reference proteome</keyword>
<keyword evidence="13" id="KW-0865">Zymogen</keyword>
<dbReference type="Gene3D" id="3.40.630.10">
    <property type="entry name" value="Zn peptidases"/>
    <property type="match status" value="1"/>
</dbReference>
<evidence type="ECO:0000256" key="5">
    <source>
        <dbReference type="ARBA" id="ARBA00022525"/>
    </source>
</evidence>
<evidence type="ECO:0000256" key="4">
    <source>
        <dbReference type="ARBA" id="ARBA00005988"/>
    </source>
</evidence>
<keyword evidence="6" id="KW-0645">Protease</keyword>
<dbReference type="SUPFAM" id="SSF54897">
    <property type="entry name" value="Protease propeptides/inhibitors"/>
    <property type="match status" value="1"/>
</dbReference>
<evidence type="ECO:0000256" key="8">
    <source>
        <dbReference type="ARBA" id="ARBA00022729"/>
    </source>
</evidence>
<evidence type="ECO:0000259" key="16">
    <source>
        <dbReference type="PROSITE" id="PS52035"/>
    </source>
</evidence>
<evidence type="ECO:0000256" key="10">
    <source>
        <dbReference type="ARBA" id="ARBA00022833"/>
    </source>
</evidence>
<evidence type="ECO:0000256" key="14">
    <source>
        <dbReference type="ARBA" id="ARBA00023157"/>
    </source>
</evidence>
<keyword evidence="8" id="KW-0732">Signal</keyword>
<name>A0A6A5XIL9_9PLEO</name>
<gene>
    <name evidence="17" type="ORF">BU24DRAFT_393620</name>
</gene>
<dbReference type="CDD" id="cd03860">
    <property type="entry name" value="M14_CP_A-B_like"/>
    <property type="match status" value="1"/>
</dbReference>
<feature type="active site" description="Proton donor/acceptor" evidence="15">
    <location>
        <position position="379"/>
    </location>
</feature>
<dbReference type="InterPro" id="IPR057246">
    <property type="entry name" value="CARBOXYPEPT_ZN_1"/>
</dbReference>
<reference evidence="17" key="1">
    <citation type="journal article" date="2020" name="Stud. Mycol.">
        <title>101 Dothideomycetes genomes: a test case for predicting lifestyles and emergence of pathogens.</title>
        <authorList>
            <person name="Haridas S."/>
            <person name="Albert R."/>
            <person name="Binder M."/>
            <person name="Bloem J."/>
            <person name="Labutti K."/>
            <person name="Salamov A."/>
            <person name="Andreopoulos B."/>
            <person name="Baker S."/>
            <person name="Barry K."/>
            <person name="Bills G."/>
            <person name="Bluhm B."/>
            <person name="Cannon C."/>
            <person name="Castanera R."/>
            <person name="Culley D."/>
            <person name="Daum C."/>
            <person name="Ezra D."/>
            <person name="Gonzalez J."/>
            <person name="Henrissat B."/>
            <person name="Kuo A."/>
            <person name="Liang C."/>
            <person name="Lipzen A."/>
            <person name="Lutzoni F."/>
            <person name="Magnuson J."/>
            <person name="Mondo S."/>
            <person name="Nolan M."/>
            <person name="Ohm R."/>
            <person name="Pangilinan J."/>
            <person name="Park H.-J."/>
            <person name="Ramirez L."/>
            <person name="Alfaro M."/>
            <person name="Sun H."/>
            <person name="Tritt A."/>
            <person name="Yoshinaga Y."/>
            <person name="Zwiers L.-H."/>
            <person name="Turgeon B."/>
            <person name="Goodwin S."/>
            <person name="Spatafora J."/>
            <person name="Crous P."/>
            <person name="Grigoriev I."/>
        </authorList>
    </citation>
    <scope>NUCLEOTIDE SEQUENCE</scope>
    <source>
        <strain evidence="17">CBS 175.79</strain>
    </source>
</reference>
<feature type="domain" description="Peptidase M14" evidence="16">
    <location>
        <begin position="108"/>
        <end position="413"/>
    </location>
</feature>
<comment type="subcellular location">
    <subcellularLocation>
        <location evidence="3">Secreted</location>
    </subcellularLocation>
</comment>
<dbReference type="OrthoDB" id="3626597at2759"/>
<evidence type="ECO:0000256" key="7">
    <source>
        <dbReference type="ARBA" id="ARBA00022723"/>
    </source>
</evidence>
<keyword evidence="9" id="KW-0378">Hydrolase</keyword>
<dbReference type="GeneID" id="54282599"/>
<comment type="cofactor">
    <cofactor evidence="1">
        <name>Zn(2+)</name>
        <dbReference type="ChEBI" id="CHEBI:29105"/>
    </cofactor>
</comment>
<comment type="function">
    <text evidence="2">Extracellular metalloprotease that contributes to pathogenicity.</text>
</comment>
<evidence type="ECO:0000256" key="6">
    <source>
        <dbReference type="ARBA" id="ARBA00022670"/>
    </source>
</evidence>
<dbReference type="InterPro" id="IPR036990">
    <property type="entry name" value="M14A-like_propep"/>
</dbReference>
<dbReference type="GO" id="GO:0008270">
    <property type="term" value="F:zinc ion binding"/>
    <property type="evidence" value="ECO:0007669"/>
    <property type="project" value="InterPro"/>
</dbReference>
<evidence type="ECO:0000256" key="3">
    <source>
        <dbReference type="ARBA" id="ARBA00004613"/>
    </source>
</evidence>
<dbReference type="PANTHER" id="PTHR11705">
    <property type="entry name" value="PROTEASE FAMILY M14 CARBOXYPEPTIDASE A,B"/>
    <property type="match status" value="1"/>
</dbReference>
<dbReference type="AlphaFoldDB" id="A0A6A5XIL9"/>
<dbReference type="PRINTS" id="PR00765">
    <property type="entry name" value="CRBOXYPTASEA"/>
</dbReference>
<proteinExistence type="inferred from homology"/>
<keyword evidence="17" id="KW-0121">Carboxypeptidase</keyword>
<dbReference type="EMBL" id="ML978071">
    <property type="protein sequence ID" value="KAF2013125.1"/>
    <property type="molecule type" value="Genomic_DNA"/>
</dbReference>
<dbReference type="SMART" id="SM00631">
    <property type="entry name" value="Zn_pept"/>
    <property type="match status" value="1"/>
</dbReference>
<evidence type="ECO:0000256" key="1">
    <source>
        <dbReference type="ARBA" id="ARBA00001947"/>
    </source>
</evidence>
<keyword evidence="10" id="KW-0862">Zinc</keyword>
<keyword evidence="12" id="KW-0482">Metalloprotease</keyword>
<organism evidence="17 18">
    <name type="scientific">Aaosphaeria arxii CBS 175.79</name>
    <dbReference type="NCBI Taxonomy" id="1450172"/>
    <lineage>
        <taxon>Eukaryota</taxon>
        <taxon>Fungi</taxon>
        <taxon>Dikarya</taxon>
        <taxon>Ascomycota</taxon>
        <taxon>Pezizomycotina</taxon>
        <taxon>Dothideomycetes</taxon>
        <taxon>Pleosporomycetidae</taxon>
        <taxon>Pleosporales</taxon>
        <taxon>Pleosporales incertae sedis</taxon>
        <taxon>Aaosphaeria</taxon>
    </lineage>
</organism>
<evidence type="ECO:0000313" key="17">
    <source>
        <dbReference type="EMBL" id="KAF2013125.1"/>
    </source>
</evidence>
<comment type="similarity">
    <text evidence="4 15">Belongs to the peptidase M14 family.</text>
</comment>
<evidence type="ECO:0000256" key="9">
    <source>
        <dbReference type="ARBA" id="ARBA00022801"/>
    </source>
</evidence>
<dbReference type="Pfam" id="PF00246">
    <property type="entry name" value="Peptidase_M14"/>
    <property type="match status" value="1"/>
</dbReference>
<dbReference type="GO" id="GO:0004181">
    <property type="term" value="F:metallocarboxypeptidase activity"/>
    <property type="evidence" value="ECO:0007669"/>
    <property type="project" value="InterPro"/>
</dbReference>
<dbReference type="PROSITE" id="PS00132">
    <property type="entry name" value="CARBOXYPEPT_ZN_1"/>
    <property type="match status" value="1"/>
</dbReference>
<keyword evidence="11" id="KW-0843">Virulence</keyword>
<protein>
    <submittedName>
        <fullName evidence="17">Zinc carboxypeptidase</fullName>
    </submittedName>
</protein>
<dbReference type="Gene3D" id="3.30.70.340">
    <property type="entry name" value="Metallocarboxypeptidase-like"/>
    <property type="match status" value="1"/>
</dbReference>
<dbReference type="RefSeq" id="XP_033381464.1">
    <property type="nucleotide sequence ID" value="XM_033525202.1"/>
</dbReference>
<evidence type="ECO:0000256" key="12">
    <source>
        <dbReference type="ARBA" id="ARBA00023049"/>
    </source>
</evidence>
<dbReference type="GO" id="GO:0006508">
    <property type="term" value="P:proteolysis"/>
    <property type="evidence" value="ECO:0007669"/>
    <property type="project" value="UniProtKB-KW"/>
</dbReference>
<keyword evidence="7" id="KW-0479">Metal-binding</keyword>
<dbReference type="Proteomes" id="UP000799778">
    <property type="component" value="Unassembled WGS sequence"/>
</dbReference>
<keyword evidence="14" id="KW-1015">Disulfide bond</keyword>
<dbReference type="SUPFAM" id="SSF53187">
    <property type="entry name" value="Zn-dependent exopeptidases"/>
    <property type="match status" value="1"/>
</dbReference>
<dbReference type="InterPro" id="IPR000834">
    <property type="entry name" value="Peptidase_M14"/>
</dbReference>
<evidence type="ECO:0000313" key="18">
    <source>
        <dbReference type="Proteomes" id="UP000799778"/>
    </source>
</evidence>
<evidence type="ECO:0000256" key="13">
    <source>
        <dbReference type="ARBA" id="ARBA00023145"/>
    </source>
</evidence>
<evidence type="ECO:0000256" key="11">
    <source>
        <dbReference type="ARBA" id="ARBA00023026"/>
    </source>
</evidence>